<sequence length="104" mass="11482">MVIPSDKHVRTVSYISVFAPNLGPHNHGERSSAITLMFFCYTSLVVLDVPVSDPLAKFYRLALDPRLDYTKISLGGGKKMLTDSLAAPKIRSARYCFGKTCADE</sequence>
<protein>
    <submittedName>
        <fullName evidence="1">Uncharacterized protein</fullName>
    </submittedName>
</protein>
<accession>A0A016VSV7</accession>
<proteinExistence type="predicted"/>
<dbReference type="Proteomes" id="UP000024635">
    <property type="component" value="Unassembled WGS sequence"/>
</dbReference>
<reference evidence="2" key="1">
    <citation type="journal article" date="2015" name="Nat. Genet.">
        <title>The genome and transcriptome of the zoonotic hookworm Ancylostoma ceylanicum identify infection-specific gene families.</title>
        <authorList>
            <person name="Schwarz E.M."/>
            <person name="Hu Y."/>
            <person name="Antoshechkin I."/>
            <person name="Miller M.M."/>
            <person name="Sternberg P.W."/>
            <person name="Aroian R.V."/>
        </authorList>
    </citation>
    <scope>NUCLEOTIDE SEQUENCE</scope>
    <source>
        <strain evidence="2">HY135</strain>
    </source>
</reference>
<organism evidence="1 2">
    <name type="scientific">Ancylostoma ceylanicum</name>
    <dbReference type="NCBI Taxonomy" id="53326"/>
    <lineage>
        <taxon>Eukaryota</taxon>
        <taxon>Metazoa</taxon>
        <taxon>Ecdysozoa</taxon>
        <taxon>Nematoda</taxon>
        <taxon>Chromadorea</taxon>
        <taxon>Rhabditida</taxon>
        <taxon>Rhabditina</taxon>
        <taxon>Rhabditomorpha</taxon>
        <taxon>Strongyloidea</taxon>
        <taxon>Ancylostomatidae</taxon>
        <taxon>Ancylostomatinae</taxon>
        <taxon>Ancylostoma</taxon>
    </lineage>
</organism>
<keyword evidence="2" id="KW-1185">Reference proteome</keyword>
<evidence type="ECO:0000313" key="1">
    <source>
        <dbReference type="EMBL" id="EYC30107.1"/>
    </source>
</evidence>
<evidence type="ECO:0000313" key="2">
    <source>
        <dbReference type="Proteomes" id="UP000024635"/>
    </source>
</evidence>
<gene>
    <name evidence="1" type="primary">Acey_s0005.g2454</name>
    <name evidence="1" type="ORF">Y032_0005g2454</name>
</gene>
<dbReference type="AlphaFoldDB" id="A0A016VSV7"/>
<comment type="caution">
    <text evidence="1">The sequence shown here is derived from an EMBL/GenBank/DDBJ whole genome shotgun (WGS) entry which is preliminary data.</text>
</comment>
<dbReference type="EMBL" id="JARK01001341">
    <property type="protein sequence ID" value="EYC30107.1"/>
    <property type="molecule type" value="Genomic_DNA"/>
</dbReference>
<name>A0A016VSV7_9BILA</name>